<dbReference type="PANTHER" id="PTHR43280">
    <property type="entry name" value="ARAC-FAMILY TRANSCRIPTIONAL REGULATOR"/>
    <property type="match status" value="1"/>
</dbReference>
<evidence type="ECO:0000313" key="5">
    <source>
        <dbReference type="EMBL" id="OAB77629.1"/>
    </source>
</evidence>
<dbReference type="Gene3D" id="1.10.10.60">
    <property type="entry name" value="Homeodomain-like"/>
    <property type="match status" value="2"/>
</dbReference>
<dbReference type="GO" id="GO:0043565">
    <property type="term" value="F:sequence-specific DNA binding"/>
    <property type="evidence" value="ECO:0007669"/>
    <property type="project" value="InterPro"/>
</dbReference>
<dbReference type="EMBL" id="LSFN01000002">
    <property type="protein sequence ID" value="OAB77629.1"/>
    <property type="molecule type" value="Genomic_DNA"/>
</dbReference>
<sequence length="300" mass="34558">MAGCGLFPELLMLKDFHPEVSAYYYKEWKAFEMALHTHDSSEIMYVITGVCSVELMIGQGEDERDCSEVSLKKGEFIILNGNVPHRLLVPETCRMLNIEFRFTQSDGLFPSMRQLAESEASLSLLFDDTVSFLVLREFQEIHHVLRSLVFELDATSKGLEPMAQILFAQLLIRIARLYQDNVTTGSSGVQGMYVQQCIEYLQQNYDRNVQIKEIAESINLHPGYLQRIFKRKIGISIMAYLNHYRMEKTKMLLRQTEIPIADIADYVGIGSRQYLHMMFKKHTGLTPVEYRKSYPQGSLS</sequence>
<dbReference type="Proteomes" id="UP000077134">
    <property type="component" value="Unassembled WGS sequence"/>
</dbReference>
<keyword evidence="6" id="KW-1185">Reference proteome</keyword>
<evidence type="ECO:0000313" key="6">
    <source>
        <dbReference type="Proteomes" id="UP000077134"/>
    </source>
</evidence>
<dbReference type="PROSITE" id="PS00041">
    <property type="entry name" value="HTH_ARAC_FAMILY_1"/>
    <property type="match status" value="1"/>
</dbReference>
<keyword evidence="1" id="KW-0805">Transcription regulation</keyword>
<dbReference type="PANTHER" id="PTHR43280:SF2">
    <property type="entry name" value="HTH-TYPE TRANSCRIPTIONAL REGULATOR EXSA"/>
    <property type="match status" value="1"/>
</dbReference>
<dbReference type="InterPro" id="IPR018062">
    <property type="entry name" value="HTH_AraC-typ_CS"/>
</dbReference>
<accession>A0A167GJF8</accession>
<dbReference type="KEGG" id="pcx:LPB68_07970"/>
<dbReference type="RefSeq" id="WP_068654386.1">
    <property type="nucleotide sequence ID" value="NZ_CP017770.1"/>
</dbReference>
<dbReference type="Gene3D" id="2.60.120.10">
    <property type="entry name" value="Jelly Rolls"/>
    <property type="match status" value="1"/>
</dbReference>
<gene>
    <name evidence="5" type="ORF">PNBC_01050</name>
</gene>
<dbReference type="PROSITE" id="PS01124">
    <property type="entry name" value="HTH_ARAC_FAMILY_2"/>
    <property type="match status" value="1"/>
</dbReference>
<comment type="caution">
    <text evidence="5">The sequence shown here is derived from an EMBL/GenBank/DDBJ whole genome shotgun (WGS) entry which is preliminary data.</text>
</comment>
<evidence type="ECO:0000256" key="2">
    <source>
        <dbReference type="ARBA" id="ARBA00023125"/>
    </source>
</evidence>
<evidence type="ECO:0000256" key="3">
    <source>
        <dbReference type="ARBA" id="ARBA00023163"/>
    </source>
</evidence>
<feature type="domain" description="HTH araC/xylS-type" evidence="4">
    <location>
        <begin position="195"/>
        <end position="293"/>
    </location>
</feature>
<protein>
    <recommendedName>
        <fullName evidence="4">HTH araC/xylS-type domain-containing protein</fullName>
    </recommendedName>
</protein>
<dbReference type="OrthoDB" id="2582835at2"/>
<dbReference type="InterPro" id="IPR018060">
    <property type="entry name" value="HTH_AraC"/>
</dbReference>
<dbReference type="SUPFAM" id="SSF46689">
    <property type="entry name" value="Homeodomain-like"/>
    <property type="match status" value="2"/>
</dbReference>
<dbReference type="InterPro" id="IPR003313">
    <property type="entry name" value="AraC-bd"/>
</dbReference>
<dbReference type="STRING" id="1763538.LPB68_07970"/>
<evidence type="ECO:0000259" key="4">
    <source>
        <dbReference type="PROSITE" id="PS01124"/>
    </source>
</evidence>
<dbReference type="SMART" id="SM00342">
    <property type="entry name" value="HTH_ARAC"/>
    <property type="match status" value="1"/>
</dbReference>
<dbReference type="InterPro" id="IPR014710">
    <property type="entry name" value="RmlC-like_jellyroll"/>
</dbReference>
<evidence type="ECO:0000256" key="1">
    <source>
        <dbReference type="ARBA" id="ARBA00023015"/>
    </source>
</evidence>
<keyword evidence="3" id="KW-0804">Transcription</keyword>
<dbReference type="InterPro" id="IPR011051">
    <property type="entry name" value="RmlC_Cupin_sf"/>
</dbReference>
<proteinExistence type="predicted"/>
<reference evidence="5 6" key="1">
    <citation type="submission" date="2016-02" db="EMBL/GenBank/DDBJ databases">
        <title>Paenibacillus sp. LPB0068, isolated from Crassostrea gigas.</title>
        <authorList>
            <person name="Shin S.-K."/>
            <person name="Yi H."/>
        </authorList>
    </citation>
    <scope>NUCLEOTIDE SEQUENCE [LARGE SCALE GENOMIC DNA]</scope>
    <source>
        <strain evidence="5 6">LPB0068</strain>
    </source>
</reference>
<dbReference type="SUPFAM" id="SSF51182">
    <property type="entry name" value="RmlC-like cupins"/>
    <property type="match status" value="1"/>
</dbReference>
<dbReference type="Pfam" id="PF02311">
    <property type="entry name" value="AraC_binding"/>
    <property type="match status" value="1"/>
</dbReference>
<dbReference type="Pfam" id="PF12833">
    <property type="entry name" value="HTH_18"/>
    <property type="match status" value="1"/>
</dbReference>
<dbReference type="GO" id="GO:0003700">
    <property type="term" value="F:DNA-binding transcription factor activity"/>
    <property type="evidence" value="ECO:0007669"/>
    <property type="project" value="InterPro"/>
</dbReference>
<dbReference type="AlphaFoldDB" id="A0A167GJF8"/>
<keyword evidence="2" id="KW-0238">DNA-binding</keyword>
<organism evidence="5 6">
    <name type="scientific">Paenibacillus crassostreae</name>
    <dbReference type="NCBI Taxonomy" id="1763538"/>
    <lineage>
        <taxon>Bacteria</taxon>
        <taxon>Bacillati</taxon>
        <taxon>Bacillota</taxon>
        <taxon>Bacilli</taxon>
        <taxon>Bacillales</taxon>
        <taxon>Paenibacillaceae</taxon>
        <taxon>Paenibacillus</taxon>
    </lineage>
</organism>
<name>A0A167GJF8_9BACL</name>
<dbReference type="InterPro" id="IPR009057">
    <property type="entry name" value="Homeodomain-like_sf"/>
</dbReference>